<evidence type="ECO:0000313" key="4">
    <source>
        <dbReference type="Proteomes" id="UP000634136"/>
    </source>
</evidence>
<dbReference type="InterPro" id="IPR053151">
    <property type="entry name" value="RNase_H-like"/>
</dbReference>
<evidence type="ECO:0000313" key="3">
    <source>
        <dbReference type="EMBL" id="KAF7841470.1"/>
    </source>
</evidence>
<feature type="compositionally biased region" description="Basic and acidic residues" evidence="1">
    <location>
        <begin position="67"/>
        <end position="82"/>
    </location>
</feature>
<protein>
    <submittedName>
        <fullName evidence="3">Ribonuclease H</fullName>
    </submittedName>
</protein>
<dbReference type="Proteomes" id="UP000634136">
    <property type="component" value="Unassembled WGS sequence"/>
</dbReference>
<organism evidence="3 4">
    <name type="scientific">Senna tora</name>
    <dbReference type="NCBI Taxonomy" id="362788"/>
    <lineage>
        <taxon>Eukaryota</taxon>
        <taxon>Viridiplantae</taxon>
        <taxon>Streptophyta</taxon>
        <taxon>Embryophyta</taxon>
        <taxon>Tracheophyta</taxon>
        <taxon>Spermatophyta</taxon>
        <taxon>Magnoliopsida</taxon>
        <taxon>eudicotyledons</taxon>
        <taxon>Gunneridae</taxon>
        <taxon>Pentapetalae</taxon>
        <taxon>rosids</taxon>
        <taxon>fabids</taxon>
        <taxon>Fabales</taxon>
        <taxon>Fabaceae</taxon>
        <taxon>Caesalpinioideae</taxon>
        <taxon>Cassia clade</taxon>
        <taxon>Senna</taxon>
    </lineage>
</organism>
<dbReference type="InterPro" id="IPR036397">
    <property type="entry name" value="RNaseH_sf"/>
</dbReference>
<evidence type="ECO:0000256" key="1">
    <source>
        <dbReference type="SAM" id="MobiDB-lite"/>
    </source>
</evidence>
<proteinExistence type="predicted"/>
<dbReference type="CDD" id="cd06222">
    <property type="entry name" value="RNase_H_like"/>
    <property type="match status" value="1"/>
</dbReference>
<dbReference type="PANTHER" id="PTHR47723">
    <property type="entry name" value="OS05G0353850 PROTEIN"/>
    <property type="match status" value="1"/>
</dbReference>
<accession>A0A835CIQ3</accession>
<keyword evidence="4" id="KW-1185">Reference proteome</keyword>
<comment type="caution">
    <text evidence="3">The sequence shown here is derived from an EMBL/GenBank/DDBJ whole genome shotgun (WGS) entry which is preliminary data.</text>
</comment>
<dbReference type="InterPro" id="IPR002156">
    <property type="entry name" value="RNaseH_domain"/>
</dbReference>
<dbReference type="InterPro" id="IPR012337">
    <property type="entry name" value="RNaseH-like_sf"/>
</dbReference>
<dbReference type="AlphaFoldDB" id="A0A835CIQ3"/>
<sequence length="694" mass="78176">MKEAEPTYVPWMEVKKTFPQNNNRKGLVGEGKTNRSTVTKPSNNTGKTNENRSTGKSTAQGSGGEGENARKGKSKDIRKVNDDSISGSKNVNANNTVKEKNPKSGGLRFSRIVEHGVQKSGSNSKNRNMVEGAKKGILSIKKLPTKHMGSDGKKNLGPIFEKEIWKAKDINKNEGKEVKVGLDLSSPTRSFTFNKPNTMPTHIHGDRNMARPVSGPIKMAEANNSMVIKTTRFLIHTKVTDISKIISWFTTKIYGSPQASLQDQLWEDLRTIANGTIEAWILLGDFNAYLSPNDKQGSTYVNWSTLFPDAHVTHLTKLKFDHSPILLSLSINDRSEAGSRPFCFQAAWLSDNSFHTLMENAWCTTGDWGWNWGMIAPNLNNAVKKRIEALIPPHPSHQDCVRWDHETDGNFTMRSAYKAVYSHNAMSPCSLWKKVRRCPVPEQVRTFIWLMVHGKVLTNSHHMHRRMTMDATCLHCGRENEIVIHNLRDCEDIEDVLLRFVKPSYWEQFSLGTWLIGLIGISRLIISDIIAAAENNMKPMASPKVTRMIRWIPTERDRFKCNTDGSVLERVKTKACGGVIRNISELHGIVEGLNLLWLSGSHKVDIETDSSTAISMITQGVPDTHPCVALIFRIQEMCDRDWDMRFRHVYRETNRVADFLFPTLAFAATEPTAVVADRRRLLVVVTGDLKERSS</sequence>
<evidence type="ECO:0000259" key="2">
    <source>
        <dbReference type="PROSITE" id="PS50879"/>
    </source>
</evidence>
<dbReference type="GO" id="GO:0003676">
    <property type="term" value="F:nucleic acid binding"/>
    <property type="evidence" value="ECO:0007669"/>
    <property type="project" value="InterPro"/>
</dbReference>
<reference evidence="3" key="1">
    <citation type="submission" date="2020-09" db="EMBL/GenBank/DDBJ databases">
        <title>Genome-Enabled Discovery of Anthraquinone Biosynthesis in Senna tora.</title>
        <authorList>
            <person name="Kang S.-H."/>
            <person name="Pandey R.P."/>
            <person name="Lee C.-M."/>
            <person name="Sim J.-S."/>
            <person name="Jeong J.-T."/>
            <person name="Choi B.-S."/>
            <person name="Jung M."/>
            <person name="Ginzburg D."/>
            <person name="Zhao K."/>
            <person name="Won S.Y."/>
            <person name="Oh T.-J."/>
            <person name="Yu Y."/>
            <person name="Kim N.-H."/>
            <person name="Lee O.R."/>
            <person name="Lee T.-H."/>
            <person name="Bashyal P."/>
            <person name="Kim T.-S."/>
            <person name="Lee W.-H."/>
            <person name="Kawkins C."/>
            <person name="Kim C.-K."/>
            <person name="Kim J.S."/>
            <person name="Ahn B.O."/>
            <person name="Rhee S.Y."/>
            <person name="Sohng J.K."/>
        </authorList>
    </citation>
    <scope>NUCLEOTIDE SEQUENCE</scope>
    <source>
        <tissue evidence="3">Leaf</tissue>
    </source>
</reference>
<feature type="domain" description="RNase H type-1" evidence="2">
    <location>
        <begin position="555"/>
        <end position="666"/>
    </location>
</feature>
<dbReference type="OrthoDB" id="1422167at2759"/>
<feature type="compositionally biased region" description="Polar residues" evidence="1">
    <location>
        <begin position="34"/>
        <end position="60"/>
    </location>
</feature>
<dbReference type="Pfam" id="PF13456">
    <property type="entry name" value="RVT_3"/>
    <property type="match status" value="1"/>
</dbReference>
<dbReference type="EMBL" id="JAAIUW010000002">
    <property type="protein sequence ID" value="KAF7841470.1"/>
    <property type="molecule type" value="Genomic_DNA"/>
</dbReference>
<dbReference type="Pfam" id="PF13966">
    <property type="entry name" value="zf-RVT"/>
    <property type="match status" value="1"/>
</dbReference>
<dbReference type="InterPro" id="IPR026960">
    <property type="entry name" value="RVT-Znf"/>
</dbReference>
<dbReference type="GO" id="GO:0004523">
    <property type="term" value="F:RNA-DNA hybrid ribonuclease activity"/>
    <property type="evidence" value="ECO:0007669"/>
    <property type="project" value="InterPro"/>
</dbReference>
<dbReference type="PROSITE" id="PS50879">
    <property type="entry name" value="RNASE_H_1"/>
    <property type="match status" value="1"/>
</dbReference>
<name>A0A835CIQ3_9FABA</name>
<gene>
    <name evidence="3" type="ORF">G2W53_003768</name>
</gene>
<feature type="compositionally biased region" description="Polar residues" evidence="1">
    <location>
        <begin position="83"/>
        <end position="96"/>
    </location>
</feature>
<feature type="region of interest" description="Disordered" evidence="1">
    <location>
        <begin position="1"/>
        <end position="109"/>
    </location>
</feature>
<dbReference type="PANTHER" id="PTHR47723:SF19">
    <property type="entry name" value="POLYNUCLEOTIDYL TRANSFERASE, RIBONUCLEASE H-LIKE SUPERFAMILY PROTEIN"/>
    <property type="match status" value="1"/>
</dbReference>
<dbReference type="SUPFAM" id="SSF53098">
    <property type="entry name" value="Ribonuclease H-like"/>
    <property type="match status" value="1"/>
</dbReference>
<dbReference type="Gene3D" id="3.30.420.10">
    <property type="entry name" value="Ribonuclease H-like superfamily/Ribonuclease H"/>
    <property type="match status" value="1"/>
</dbReference>
<dbReference type="InterPro" id="IPR044730">
    <property type="entry name" value="RNase_H-like_dom_plant"/>
</dbReference>